<dbReference type="Proteomes" id="UP000192330">
    <property type="component" value="Unassembled WGS sequence"/>
</dbReference>
<comment type="function">
    <text evidence="1">Responsible for the formation of the pyrimidine heterocycle in the thiamine biosynthesis pathway. Catalyzes the formation of hydroxymethylpyrimidine phosphate (HMP-P) from histidine and pyridoxal phosphate (PLP). The protein uses PLP and the active site histidine to form HMP-P, generating an inactive enzyme. The enzyme can only undergo a single turnover, which suggests it is a suicide enzyme.</text>
</comment>
<evidence type="ECO:0000256" key="10">
    <source>
        <dbReference type="ARBA" id="ARBA00033171"/>
    </source>
</evidence>
<comment type="pathway">
    <text evidence="2">Cofactor biosynthesis; thiamine diphosphate biosynthesis.</text>
</comment>
<evidence type="ECO:0000256" key="2">
    <source>
        <dbReference type="ARBA" id="ARBA00004948"/>
    </source>
</evidence>
<dbReference type="InterPro" id="IPR019546">
    <property type="entry name" value="TAT_signal_bac_arc"/>
</dbReference>
<evidence type="ECO:0000313" key="14">
    <source>
        <dbReference type="Proteomes" id="UP000192330"/>
    </source>
</evidence>
<dbReference type="STRING" id="1387277.SAMN06295998_10746"/>
<proteinExistence type="inferred from homology"/>
<evidence type="ECO:0000256" key="1">
    <source>
        <dbReference type="ARBA" id="ARBA00003469"/>
    </source>
</evidence>
<accession>A0A1W2CCS2</accession>
<gene>
    <name evidence="13" type="ORF">SAMN06295998_10746</name>
</gene>
<keyword evidence="7" id="KW-0663">Pyridoxal phosphate</keyword>
<dbReference type="GO" id="GO:0016740">
    <property type="term" value="F:transferase activity"/>
    <property type="evidence" value="ECO:0007669"/>
    <property type="project" value="UniProtKB-KW"/>
</dbReference>
<evidence type="ECO:0000256" key="9">
    <source>
        <dbReference type="ARBA" id="ARBA00023004"/>
    </source>
</evidence>
<evidence type="ECO:0000256" key="6">
    <source>
        <dbReference type="ARBA" id="ARBA00022723"/>
    </source>
</evidence>
<keyword evidence="5" id="KW-0808">Transferase</keyword>
<dbReference type="GO" id="GO:0009228">
    <property type="term" value="P:thiamine biosynthetic process"/>
    <property type="evidence" value="ECO:0007669"/>
    <property type="project" value="UniProtKB-KW"/>
</dbReference>
<protein>
    <recommendedName>
        <fullName evidence="10">Thiamine pyrimidine synthase</fullName>
    </recommendedName>
</protein>
<evidence type="ECO:0000256" key="5">
    <source>
        <dbReference type="ARBA" id="ARBA00022679"/>
    </source>
</evidence>
<evidence type="ECO:0000313" key="13">
    <source>
        <dbReference type="EMBL" id="SMC82794.1"/>
    </source>
</evidence>
<evidence type="ECO:0000256" key="7">
    <source>
        <dbReference type="ARBA" id="ARBA00022898"/>
    </source>
</evidence>
<evidence type="ECO:0000256" key="11">
    <source>
        <dbReference type="ARBA" id="ARBA00048179"/>
    </source>
</evidence>
<dbReference type="GO" id="GO:0046872">
    <property type="term" value="F:metal ion binding"/>
    <property type="evidence" value="ECO:0007669"/>
    <property type="project" value="UniProtKB-KW"/>
</dbReference>
<dbReference type="PANTHER" id="PTHR31528">
    <property type="entry name" value="4-AMINO-5-HYDROXYMETHYL-2-METHYLPYRIMIDINE PHOSPHATE SYNTHASE THI11-RELATED"/>
    <property type="match status" value="1"/>
</dbReference>
<name>A0A1W2CCS2_9RHOB</name>
<dbReference type="Pfam" id="PF09084">
    <property type="entry name" value="NMT1"/>
    <property type="match status" value="1"/>
</dbReference>
<dbReference type="PROSITE" id="PS51318">
    <property type="entry name" value="TAT"/>
    <property type="match status" value="1"/>
</dbReference>
<organism evidence="13 14">
    <name type="scientific">Primorskyibacter flagellatus</name>
    <dbReference type="NCBI Taxonomy" id="1387277"/>
    <lineage>
        <taxon>Bacteria</taxon>
        <taxon>Pseudomonadati</taxon>
        <taxon>Pseudomonadota</taxon>
        <taxon>Alphaproteobacteria</taxon>
        <taxon>Rhodobacterales</taxon>
        <taxon>Roseobacteraceae</taxon>
        <taxon>Primorskyibacter</taxon>
    </lineage>
</organism>
<dbReference type="InterPro" id="IPR015168">
    <property type="entry name" value="SsuA/THI5"/>
</dbReference>
<dbReference type="InterPro" id="IPR006311">
    <property type="entry name" value="TAT_signal"/>
</dbReference>
<evidence type="ECO:0000256" key="4">
    <source>
        <dbReference type="ARBA" id="ARBA00011738"/>
    </source>
</evidence>
<keyword evidence="9" id="KW-0408">Iron</keyword>
<evidence type="ECO:0000259" key="12">
    <source>
        <dbReference type="Pfam" id="PF09084"/>
    </source>
</evidence>
<dbReference type="RefSeq" id="WP_084353090.1">
    <property type="nucleotide sequence ID" value="NZ_FWYD01000007.1"/>
</dbReference>
<dbReference type="InterPro" id="IPR027939">
    <property type="entry name" value="NMT1/THI5"/>
</dbReference>
<reference evidence="13 14" key="1">
    <citation type="submission" date="2017-04" db="EMBL/GenBank/DDBJ databases">
        <authorList>
            <person name="Afonso C.L."/>
            <person name="Miller P.J."/>
            <person name="Scott M.A."/>
            <person name="Spackman E."/>
            <person name="Goraichik I."/>
            <person name="Dimitrov K.M."/>
            <person name="Suarez D.L."/>
            <person name="Swayne D.E."/>
        </authorList>
    </citation>
    <scope>NUCLEOTIDE SEQUENCE [LARGE SCALE GENOMIC DNA]</scope>
    <source>
        <strain evidence="13 14">CGMCC 1.12644</strain>
    </source>
</reference>
<comment type="catalytic activity">
    <reaction evidence="11">
        <text>N(6)-(pyridoxal phosphate)-L-lysyl-[4-amino-5-hydroxymethyl-2-methylpyrimidine phosphate synthase] + L-histidyl-[4-amino-5-hydroxymethyl-2-methylpyrimidine phosphate synthase] + 2 Fe(3+) + 4 H2O = L-lysyl-[4-amino-5-hydroxymethyl-2-methylpyrimidine phosphate synthase] + (2S)-2-amino-5-hydroxy-4-oxopentanoyl-[4-amino-5-hydroxymethyl-2-methylpyrimidine phosphate synthase] + 4-amino-2-methyl-5-(phosphooxymethyl)pyrimidine + 3-oxopropanoate + 2 Fe(2+) + 2 H(+)</text>
        <dbReference type="Rhea" id="RHEA:65756"/>
        <dbReference type="Rhea" id="RHEA-COMP:16892"/>
        <dbReference type="Rhea" id="RHEA-COMP:16893"/>
        <dbReference type="Rhea" id="RHEA-COMP:16894"/>
        <dbReference type="Rhea" id="RHEA-COMP:16895"/>
        <dbReference type="ChEBI" id="CHEBI:15377"/>
        <dbReference type="ChEBI" id="CHEBI:15378"/>
        <dbReference type="ChEBI" id="CHEBI:29033"/>
        <dbReference type="ChEBI" id="CHEBI:29034"/>
        <dbReference type="ChEBI" id="CHEBI:29969"/>
        <dbReference type="ChEBI" id="CHEBI:29979"/>
        <dbReference type="ChEBI" id="CHEBI:33190"/>
        <dbReference type="ChEBI" id="CHEBI:58354"/>
        <dbReference type="ChEBI" id="CHEBI:143915"/>
        <dbReference type="ChEBI" id="CHEBI:157692"/>
    </reaction>
    <physiologicalReaction direction="left-to-right" evidence="11">
        <dbReference type="Rhea" id="RHEA:65757"/>
    </physiologicalReaction>
</comment>
<evidence type="ECO:0000256" key="3">
    <source>
        <dbReference type="ARBA" id="ARBA00009406"/>
    </source>
</evidence>
<keyword evidence="14" id="KW-1185">Reference proteome</keyword>
<dbReference type="NCBIfam" id="TIGR01409">
    <property type="entry name" value="TAT_signal_seq"/>
    <property type="match status" value="1"/>
</dbReference>
<dbReference type="OrthoDB" id="5372616at2"/>
<dbReference type="SUPFAM" id="SSF53850">
    <property type="entry name" value="Periplasmic binding protein-like II"/>
    <property type="match status" value="1"/>
</dbReference>
<sequence length="348" mass="37429">MKSTSKTGFTRRGLLKSAGATAGMACAGNLFQISPAHAQDSFAVTLQLGWLASNGIIGEVAADKLGYYADEGLTLKVMPGGPQIDGVASVASGRANLGSISSSPSLMLARSAGIPVKCIAVGYQQHPFTYFSLKSNPVNKPEDLIGKKVATNGLARVLLQALLAENGMSEDDIELSVMGADMTPLMTGQVDVVTGWNTNTSALEILGDQRVDMTLWDAGVKLYANPYYVTDETLANYRPQVDAMIRAGSKGWGWVYDNREEAVDFLVERYPNLDRDNEMAAVDLAMDYSFDEKTAANGWGTMDPATWQKQIDIYSSLNQFAQDPPKVDDIMTMSVLETTAEARPKLGG</sequence>
<feature type="domain" description="SsuA/THI5-like" evidence="12">
    <location>
        <begin position="56"/>
        <end position="262"/>
    </location>
</feature>
<keyword evidence="6" id="KW-0479">Metal-binding</keyword>
<dbReference type="EMBL" id="FWYD01000007">
    <property type="protein sequence ID" value="SMC82794.1"/>
    <property type="molecule type" value="Genomic_DNA"/>
</dbReference>
<comment type="similarity">
    <text evidence="3">Belongs to the NMT1/THI5 family.</text>
</comment>
<dbReference type="AlphaFoldDB" id="A0A1W2CCS2"/>
<dbReference type="Gene3D" id="3.40.190.10">
    <property type="entry name" value="Periplasmic binding protein-like II"/>
    <property type="match status" value="2"/>
</dbReference>
<keyword evidence="8" id="KW-0784">Thiamine biosynthesis</keyword>
<evidence type="ECO:0000256" key="8">
    <source>
        <dbReference type="ARBA" id="ARBA00022977"/>
    </source>
</evidence>
<dbReference type="PANTHER" id="PTHR31528:SF1">
    <property type="entry name" value="4-AMINO-5-HYDROXYMETHYL-2-METHYLPYRIMIDINE PHOSPHATE SYNTHASE THI11-RELATED"/>
    <property type="match status" value="1"/>
</dbReference>
<comment type="subunit">
    <text evidence="4">Homodimer.</text>
</comment>